<feature type="transmembrane region" description="Helical" evidence="6">
    <location>
        <begin position="36"/>
        <end position="54"/>
    </location>
</feature>
<dbReference type="InterPro" id="IPR006634">
    <property type="entry name" value="TLC-dom"/>
</dbReference>
<dbReference type="PANTHER" id="PTHR31898:SF7">
    <property type="entry name" value="TLC DOMAIN-CONTAINING PROTEIN 5"/>
    <property type="match status" value="1"/>
</dbReference>
<organism evidence="8 9">
    <name type="scientific">Muraenolepis orangiensis</name>
    <name type="common">Patagonian moray cod</name>
    <dbReference type="NCBI Taxonomy" id="630683"/>
    <lineage>
        <taxon>Eukaryota</taxon>
        <taxon>Metazoa</taxon>
        <taxon>Chordata</taxon>
        <taxon>Craniata</taxon>
        <taxon>Vertebrata</taxon>
        <taxon>Euteleostomi</taxon>
        <taxon>Actinopterygii</taxon>
        <taxon>Neopterygii</taxon>
        <taxon>Teleostei</taxon>
        <taxon>Neoteleostei</taxon>
        <taxon>Acanthomorphata</taxon>
        <taxon>Zeiogadaria</taxon>
        <taxon>Gadariae</taxon>
        <taxon>Gadiformes</taxon>
        <taxon>Muraenolepidoidei</taxon>
        <taxon>Muraenolepididae</taxon>
        <taxon>Muraenolepis</taxon>
    </lineage>
</organism>
<gene>
    <name evidence="8" type="ORF">NHX12_010670</name>
</gene>
<evidence type="ECO:0000313" key="9">
    <source>
        <dbReference type="Proteomes" id="UP001148018"/>
    </source>
</evidence>
<evidence type="ECO:0000256" key="5">
    <source>
        <dbReference type="PROSITE-ProRule" id="PRU00205"/>
    </source>
</evidence>
<sequence length="243" mass="27035">MLLLLPLQVFCSLIGWLALYLGFSLSQRGPEWNCRLVTLSHGVFIVLLTAYVVFVDGPWPFTHAGTDNTVLQTLSLAICLGYFLFDMGWCLRYGSEGPVMLAHHAASIAGTLLPLVTGRSGCETCAVIFGSELTNPLLQSRWFLRRSGRYDSLLGDAVDVLFIALFASVRVGVGSVLFYNEMVSPRPSLVTKVGGVLMYALAWLFMVDIGRFAVKKSRAKYTRWAERRRLDGHKKDDCSEKIE</sequence>
<dbReference type="EMBL" id="JANIIK010000115">
    <property type="protein sequence ID" value="KAJ3589829.1"/>
    <property type="molecule type" value="Genomic_DNA"/>
</dbReference>
<dbReference type="Pfam" id="PF03798">
    <property type="entry name" value="TRAM_LAG1_CLN8"/>
    <property type="match status" value="1"/>
</dbReference>
<dbReference type="PROSITE" id="PS50922">
    <property type="entry name" value="TLC"/>
    <property type="match status" value="1"/>
</dbReference>
<comment type="subcellular location">
    <subcellularLocation>
        <location evidence="1">Membrane</location>
        <topology evidence="1">Multi-pass membrane protein</topology>
    </subcellularLocation>
</comment>
<feature type="transmembrane region" description="Helical" evidence="6">
    <location>
        <begin position="193"/>
        <end position="214"/>
    </location>
</feature>
<dbReference type="Proteomes" id="UP001148018">
    <property type="component" value="Unassembled WGS sequence"/>
</dbReference>
<evidence type="ECO:0000256" key="2">
    <source>
        <dbReference type="ARBA" id="ARBA00022692"/>
    </source>
</evidence>
<dbReference type="SMART" id="SM00724">
    <property type="entry name" value="TLC"/>
    <property type="match status" value="1"/>
</dbReference>
<dbReference type="PANTHER" id="PTHR31898">
    <property type="entry name" value="TRANSMEMBRANE PROTEIN 136"/>
    <property type="match status" value="1"/>
</dbReference>
<keyword evidence="2 5" id="KW-0812">Transmembrane</keyword>
<dbReference type="InterPro" id="IPR042512">
    <property type="entry name" value="TLCD5"/>
</dbReference>
<evidence type="ECO:0000259" key="7">
    <source>
        <dbReference type="PROSITE" id="PS50922"/>
    </source>
</evidence>
<name>A0A9Q0DK28_9TELE</name>
<feature type="transmembrane region" description="Helical" evidence="6">
    <location>
        <begin position="74"/>
        <end position="91"/>
    </location>
</feature>
<keyword evidence="4 5" id="KW-0472">Membrane</keyword>
<dbReference type="OrthoDB" id="506011at2759"/>
<evidence type="ECO:0000256" key="1">
    <source>
        <dbReference type="ARBA" id="ARBA00004141"/>
    </source>
</evidence>
<dbReference type="GO" id="GO:0016020">
    <property type="term" value="C:membrane"/>
    <property type="evidence" value="ECO:0007669"/>
    <property type="project" value="UniProtKB-SubCell"/>
</dbReference>
<evidence type="ECO:0000313" key="8">
    <source>
        <dbReference type="EMBL" id="KAJ3589829.1"/>
    </source>
</evidence>
<feature type="transmembrane region" description="Helical" evidence="6">
    <location>
        <begin position="153"/>
        <end position="173"/>
    </location>
</feature>
<evidence type="ECO:0000256" key="6">
    <source>
        <dbReference type="SAM" id="Phobius"/>
    </source>
</evidence>
<feature type="transmembrane region" description="Helical" evidence="6">
    <location>
        <begin position="6"/>
        <end position="24"/>
    </location>
</feature>
<proteinExistence type="predicted"/>
<evidence type="ECO:0000256" key="3">
    <source>
        <dbReference type="ARBA" id="ARBA00022989"/>
    </source>
</evidence>
<keyword evidence="9" id="KW-1185">Reference proteome</keyword>
<dbReference type="AlphaFoldDB" id="A0A9Q0DK28"/>
<protein>
    <recommendedName>
        <fullName evidence="7">TLC domain-containing protein</fullName>
    </recommendedName>
</protein>
<keyword evidence="3 6" id="KW-1133">Transmembrane helix</keyword>
<reference evidence="8" key="1">
    <citation type="submission" date="2022-07" db="EMBL/GenBank/DDBJ databases">
        <title>Chromosome-level genome of Muraenolepis orangiensis.</title>
        <authorList>
            <person name="Kim J."/>
        </authorList>
    </citation>
    <scope>NUCLEOTIDE SEQUENCE</scope>
    <source>
        <strain evidence="8">KU_S4_2022</strain>
        <tissue evidence="8">Muscle</tissue>
    </source>
</reference>
<comment type="caution">
    <text evidence="8">The sequence shown here is derived from an EMBL/GenBank/DDBJ whole genome shotgun (WGS) entry which is preliminary data.</text>
</comment>
<accession>A0A9Q0DK28</accession>
<feature type="domain" description="TLC" evidence="7">
    <location>
        <begin position="27"/>
        <end position="218"/>
    </location>
</feature>
<evidence type="ECO:0000256" key="4">
    <source>
        <dbReference type="ARBA" id="ARBA00023136"/>
    </source>
</evidence>